<evidence type="ECO:0000256" key="1">
    <source>
        <dbReference type="SAM" id="MobiDB-lite"/>
    </source>
</evidence>
<dbReference type="AlphaFoldDB" id="A0AA41YRR2"/>
<feature type="region of interest" description="Disordered" evidence="1">
    <location>
        <begin position="479"/>
        <end position="536"/>
    </location>
</feature>
<dbReference type="InterPro" id="IPR046535">
    <property type="entry name" value="DUF6600"/>
</dbReference>
<dbReference type="PANTHER" id="PTHR38731:SF1">
    <property type="entry name" value="FECR PROTEIN DOMAIN-CONTAINING PROTEIN"/>
    <property type="match status" value="1"/>
</dbReference>
<reference evidence="3" key="1">
    <citation type="submission" date="2022-09" db="EMBL/GenBank/DDBJ databases">
        <title>Rhodovastum sp. nov. RN2-1 isolated from soil in Seongnam, South Korea.</title>
        <authorList>
            <person name="Le N.T."/>
        </authorList>
    </citation>
    <scope>NUCLEOTIDE SEQUENCE</scope>
    <source>
        <strain evidence="3">RN2-1</strain>
    </source>
</reference>
<keyword evidence="2" id="KW-0732">Signal</keyword>
<evidence type="ECO:0000313" key="3">
    <source>
        <dbReference type="EMBL" id="MCW3477352.1"/>
    </source>
</evidence>
<dbReference type="EMBL" id="JAPDNT010000035">
    <property type="protein sequence ID" value="MCW3477352.1"/>
    <property type="molecule type" value="Genomic_DNA"/>
</dbReference>
<organism evidence="3 4">
    <name type="scientific">Limobrevibacterium gyesilva</name>
    <dbReference type="NCBI Taxonomy" id="2991712"/>
    <lineage>
        <taxon>Bacteria</taxon>
        <taxon>Pseudomonadati</taxon>
        <taxon>Pseudomonadota</taxon>
        <taxon>Alphaproteobacteria</taxon>
        <taxon>Acetobacterales</taxon>
        <taxon>Acetobacteraceae</taxon>
        <taxon>Limobrevibacterium</taxon>
    </lineage>
</organism>
<proteinExistence type="predicted"/>
<feature type="compositionally biased region" description="Low complexity" evidence="1">
    <location>
        <begin position="506"/>
        <end position="536"/>
    </location>
</feature>
<sequence>MRTQNTWFRLTAVLAIGGLLLGPGAAPAAFAQAEAPQAGGDPPARVGRLARIGGTVSFHAAGQTQWEPATLNFPVTSGNSFWTEPRSTAEIEVGPTHIALDQSTEFDIDTLDDHTLTATLPQGAAYLRLRNVPPGDTYQIRTPRGVVTIAEPGQYAVAAGDTDHPTTVSVVDGSAQVFGDNVSLIVRPRQTAQITGADSFQPSVGPLVTDPFLSAHLAQQRPPVTGPYAPPPVVSQMTGGDALAETGSWEPNPEYGQVWYPPVAPGWVPYRSGHWAFVPPWGWTWVDDAPWGFAPFHYGRWVQFGPRWGWVPVVPGLAVAAPIYPVYAPALVSFVGVGVGVGIGFALGSSVGWCPLGPREPYFPPYRVSNTYIRNVNVTHVTNVTNFNNVTVNKFVNRNATTVVPAATMTGSRPVGPAARRVPPQTLASMQAMRAPPVQPTAGTAGVTPAVARQMNLAQPGPGLAAPRRVAPGPVVQPNPAAGMALRSPGGPGAPRGPGAPGAPGAPGVVGAPVAPGTMQPGHPGLGTAAAGAAVG</sequence>
<protein>
    <recommendedName>
        <fullName evidence="5">FecR protein domain-containing protein</fullName>
    </recommendedName>
</protein>
<evidence type="ECO:0008006" key="5">
    <source>
        <dbReference type="Google" id="ProtNLM"/>
    </source>
</evidence>
<accession>A0AA41YRR2</accession>
<feature type="signal peptide" evidence="2">
    <location>
        <begin position="1"/>
        <end position="28"/>
    </location>
</feature>
<dbReference type="RefSeq" id="WP_264716295.1">
    <property type="nucleotide sequence ID" value="NZ_JAPDNT010000035.1"/>
</dbReference>
<dbReference type="Proteomes" id="UP001165679">
    <property type="component" value="Unassembled WGS sequence"/>
</dbReference>
<feature type="non-terminal residue" evidence="3">
    <location>
        <position position="536"/>
    </location>
</feature>
<evidence type="ECO:0000313" key="4">
    <source>
        <dbReference type="Proteomes" id="UP001165679"/>
    </source>
</evidence>
<feature type="compositionally biased region" description="Gly residues" evidence="1">
    <location>
        <begin position="490"/>
        <end position="502"/>
    </location>
</feature>
<evidence type="ECO:0000256" key="2">
    <source>
        <dbReference type="SAM" id="SignalP"/>
    </source>
</evidence>
<dbReference type="PANTHER" id="PTHR38731">
    <property type="entry name" value="LIPL45-RELATED LIPOPROTEIN-RELATED"/>
    <property type="match status" value="1"/>
</dbReference>
<reference evidence="3" key="2">
    <citation type="submission" date="2022-10" db="EMBL/GenBank/DDBJ databases">
        <authorList>
            <person name="Trinh H.N."/>
        </authorList>
    </citation>
    <scope>NUCLEOTIDE SEQUENCE</scope>
    <source>
        <strain evidence="3">RN2-1</strain>
    </source>
</reference>
<name>A0AA41YRR2_9PROT</name>
<feature type="chain" id="PRO_5041392202" description="FecR protein domain-containing protein" evidence="2">
    <location>
        <begin position="29"/>
        <end position="536"/>
    </location>
</feature>
<comment type="caution">
    <text evidence="3">The sequence shown here is derived from an EMBL/GenBank/DDBJ whole genome shotgun (WGS) entry which is preliminary data.</text>
</comment>
<gene>
    <name evidence="3" type="ORF">OL599_22545</name>
</gene>
<keyword evidence="4" id="KW-1185">Reference proteome</keyword>
<dbReference type="Pfam" id="PF20245">
    <property type="entry name" value="DUF6600"/>
    <property type="match status" value="1"/>
</dbReference>